<dbReference type="InterPro" id="IPR016181">
    <property type="entry name" value="Acyl_CoA_acyltransferase"/>
</dbReference>
<evidence type="ECO:0000313" key="4">
    <source>
        <dbReference type="Proteomes" id="UP001153069"/>
    </source>
</evidence>
<evidence type="ECO:0000259" key="2">
    <source>
        <dbReference type="PROSITE" id="PS51186"/>
    </source>
</evidence>
<dbReference type="SUPFAM" id="SSF55729">
    <property type="entry name" value="Acyl-CoA N-acyltransferases (Nat)"/>
    <property type="match status" value="1"/>
</dbReference>
<evidence type="ECO:0000313" key="3">
    <source>
        <dbReference type="EMBL" id="CAB9531933.1"/>
    </source>
</evidence>
<dbReference type="InterPro" id="IPR000182">
    <property type="entry name" value="GNAT_dom"/>
</dbReference>
<protein>
    <submittedName>
        <fullName evidence="3">Acetyltransferase (GNAT) family</fullName>
    </submittedName>
</protein>
<dbReference type="Pfam" id="PF00583">
    <property type="entry name" value="Acetyltransf_1"/>
    <property type="match status" value="1"/>
</dbReference>
<proteinExistence type="predicted"/>
<name>A0A9N8F3B6_9STRA</name>
<organism evidence="3 4">
    <name type="scientific">Seminavis robusta</name>
    <dbReference type="NCBI Taxonomy" id="568900"/>
    <lineage>
        <taxon>Eukaryota</taxon>
        <taxon>Sar</taxon>
        <taxon>Stramenopiles</taxon>
        <taxon>Ochrophyta</taxon>
        <taxon>Bacillariophyta</taxon>
        <taxon>Bacillariophyceae</taxon>
        <taxon>Bacillariophycidae</taxon>
        <taxon>Naviculales</taxon>
        <taxon>Naviculaceae</taxon>
        <taxon>Seminavis</taxon>
    </lineage>
</organism>
<feature type="domain" description="N-acetyltransferase" evidence="2">
    <location>
        <begin position="11"/>
        <end position="182"/>
    </location>
</feature>
<evidence type="ECO:0000256" key="1">
    <source>
        <dbReference type="SAM" id="SignalP"/>
    </source>
</evidence>
<feature type="signal peptide" evidence="1">
    <location>
        <begin position="1"/>
        <end position="22"/>
    </location>
</feature>
<feature type="chain" id="PRO_5040234578" evidence="1">
    <location>
        <begin position="23"/>
        <end position="214"/>
    </location>
</feature>
<dbReference type="Proteomes" id="UP001153069">
    <property type="component" value="Unassembled WGS sequence"/>
</dbReference>
<dbReference type="AlphaFoldDB" id="A0A9N8F3B6"/>
<dbReference type="OrthoDB" id="41532at2759"/>
<dbReference type="GO" id="GO:0016747">
    <property type="term" value="F:acyltransferase activity, transferring groups other than amino-acyl groups"/>
    <property type="evidence" value="ECO:0007669"/>
    <property type="project" value="InterPro"/>
</dbReference>
<comment type="caution">
    <text evidence="3">The sequence shown here is derived from an EMBL/GenBank/DDBJ whole genome shotgun (WGS) entry which is preliminary data.</text>
</comment>
<dbReference type="EMBL" id="CAICTM010004335">
    <property type="protein sequence ID" value="CAB9531933.1"/>
    <property type="molecule type" value="Genomic_DNA"/>
</dbReference>
<gene>
    <name evidence="3" type="ORF">SEMRO_4337_G353760.1</name>
</gene>
<reference evidence="3" key="1">
    <citation type="submission" date="2020-06" db="EMBL/GenBank/DDBJ databases">
        <authorList>
            <consortium name="Plant Systems Biology data submission"/>
        </authorList>
    </citation>
    <scope>NUCLEOTIDE SEQUENCE</scope>
    <source>
        <strain evidence="3">D6</strain>
    </source>
</reference>
<accession>A0A9N8F3B6</accession>
<keyword evidence="4" id="KW-1185">Reference proteome</keyword>
<dbReference type="Gene3D" id="3.40.630.30">
    <property type="match status" value="1"/>
</dbReference>
<keyword evidence="1" id="KW-0732">Signal</keyword>
<dbReference type="CDD" id="cd04301">
    <property type="entry name" value="NAT_SF"/>
    <property type="match status" value="1"/>
</dbReference>
<sequence>MPGNAFFSVLLLLTAATSRVDAFSSTSVFYRQGQKSDYLKIATALAKELMNPLGVKIERFVVATDSSNNVIGWAQIKPLGELTSSQRDPSKFDSRPGSLDLDQNEQLWELSSVYVESSFRGQGIGSELVKRILQKRIVEDGYLPSSIYLLTLATTVDWYRDNFAFESVSSSNIPGPMALEVAAGNFITKLIGAQLCCMQGTQQTLEICKSVPAW</sequence>
<dbReference type="PROSITE" id="PS51186">
    <property type="entry name" value="GNAT"/>
    <property type="match status" value="1"/>
</dbReference>